<evidence type="ECO:0000256" key="1">
    <source>
        <dbReference type="SAM" id="SignalP"/>
    </source>
</evidence>
<proteinExistence type="predicted"/>
<comment type="caution">
    <text evidence="2">The sequence shown here is derived from an EMBL/GenBank/DDBJ whole genome shotgun (WGS) entry which is preliminary data.</text>
</comment>
<feature type="signal peptide" evidence="1">
    <location>
        <begin position="1"/>
        <end position="19"/>
    </location>
</feature>
<dbReference type="Pfam" id="PF13798">
    <property type="entry name" value="PCYCGC"/>
    <property type="match status" value="1"/>
</dbReference>
<dbReference type="InterPro" id="IPR025673">
    <property type="entry name" value="PCYCGC"/>
</dbReference>
<organism evidence="2 3">
    <name type="scientific">Anoxybacteroides rupiense</name>
    <dbReference type="NCBI Taxonomy" id="311460"/>
    <lineage>
        <taxon>Bacteria</taxon>
        <taxon>Bacillati</taxon>
        <taxon>Bacillota</taxon>
        <taxon>Bacilli</taxon>
        <taxon>Bacillales</taxon>
        <taxon>Anoxybacillaceae</taxon>
        <taxon>Anoxybacteroides</taxon>
    </lineage>
</organism>
<evidence type="ECO:0000313" key="2">
    <source>
        <dbReference type="EMBL" id="MED5052888.1"/>
    </source>
</evidence>
<accession>A0ABD5IYG9</accession>
<dbReference type="RefSeq" id="WP_328219121.1">
    <property type="nucleotide sequence ID" value="NZ_JARTLI010000036.1"/>
</dbReference>
<keyword evidence="1" id="KW-0732">Signal</keyword>
<dbReference type="PROSITE" id="PS51257">
    <property type="entry name" value="PROKAR_LIPOPROTEIN"/>
    <property type="match status" value="1"/>
</dbReference>
<dbReference type="EMBL" id="JARTLI010000036">
    <property type="protein sequence ID" value="MED5052888.1"/>
    <property type="molecule type" value="Genomic_DNA"/>
</dbReference>
<gene>
    <name evidence="2" type="ORF">P9850_13840</name>
</gene>
<dbReference type="AlphaFoldDB" id="A0ABD5IYG9"/>
<name>A0ABD5IYG9_9BACL</name>
<protein>
    <submittedName>
        <fullName evidence="2">PCYCGC motif-containing (Lipo)protein</fullName>
    </submittedName>
</protein>
<feature type="chain" id="PRO_5044788133" evidence="1">
    <location>
        <begin position="20"/>
        <end position="163"/>
    </location>
</feature>
<sequence length="163" mass="18101">MKRTSLAACFLSLSLLVSACSTEKAKDQDHQQHAKTYTTSSGDIRETTKSVDHLPSFLNSYDENMAVLYQQAAQHRELLESIPCYCGCGQSAGHKNNYDCFVYENKKDGTVIWDDHATKCGVCLEIAAESITAYEQGKSISEIRSMIDAKYKEGYAEPTPTHS</sequence>
<evidence type="ECO:0000313" key="3">
    <source>
        <dbReference type="Proteomes" id="UP001339962"/>
    </source>
</evidence>
<reference evidence="2 3" key="1">
    <citation type="submission" date="2023-03" db="EMBL/GenBank/DDBJ databases">
        <title>Bacillus Genome Sequencing.</title>
        <authorList>
            <person name="Dunlap C."/>
        </authorList>
    </citation>
    <scope>NUCLEOTIDE SEQUENCE [LARGE SCALE GENOMIC DNA]</scope>
    <source>
        <strain evidence="2 3">NRS-38</strain>
    </source>
</reference>
<dbReference type="Proteomes" id="UP001339962">
    <property type="component" value="Unassembled WGS sequence"/>
</dbReference>